<keyword evidence="2" id="KW-1185">Reference proteome</keyword>
<accession>A0AAD8P1L2</accession>
<evidence type="ECO:0000313" key="1">
    <source>
        <dbReference type="EMBL" id="KAK1428747.1"/>
    </source>
</evidence>
<proteinExistence type="predicted"/>
<name>A0AAD8P1L2_TARER</name>
<dbReference type="EMBL" id="JAUHHV010000004">
    <property type="protein sequence ID" value="KAK1428747.1"/>
    <property type="molecule type" value="Genomic_DNA"/>
</dbReference>
<dbReference type="Proteomes" id="UP001229421">
    <property type="component" value="Unassembled WGS sequence"/>
</dbReference>
<comment type="caution">
    <text evidence="1">The sequence shown here is derived from an EMBL/GenBank/DDBJ whole genome shotgun (WGS) entry which is preliminary data.</text>
</comment>
<sequence length="141" mass="15547">MNDSPANVVLACTAALAGGYALNQAEVISFIKEDGGKRIIGARIRGMYQVAGMCEGCCKLCGLEFRFVRLYSKLAEVVYFTIDMHFPDLYLALYFAHLVIWPPQLVIVLANVSYENADYSSKKSRYPATTIAAGREAPKPK</sequence>
<protein>
    <submittedName>
        <fullName evidence="1">Uncharacterized protein</fullName>
    </submittedName>
</protein>
<dbReference type="AlphaFoldDB" id="A0AAD8P1L2"/>
<reference evidence="1" key="1">
    <citation type="journal article" date="2023" name="bioRxiv">
        <title>Improved chromosome-level genome assembly for marigold (Tagetes erecta).</title>
        <authorList>
            <person name="Jiang F."/>
            <person name="Yuan L."/>
            <person name="Wang S."/>
            <person name="Wang H."/>
            <person name="Xu D."/>
            <person name="Wang A."/>
            <person name="Fan W."/>
        </authorList>
    </citation>
    <scope>NUCLEOTIDE SEQUENCE</scope>
    <source>
        <strain evidence="1">WSJ</strain>
        <tissue evidence="1">Leaf</tissue>
    </source>
</reference>
<evidence type="ECO:0000313" key="2">
    <source>
        <dbReference type="Proteomes" id="UP001229421"/>
    </source>
</evidence>
<organism evidence="1 2">
    <name type="scientific">Tagetes erecta</name>
    <name type="common">African marigold</name>
    <dbReference type="NCBI Taxonomy" id="13708"/>
    <lineage>
        <taxon>Eukaryota</taxon>
        <taxon>Viridiplantae</taxon>
        <taxon>Streptophyta</taxon>
        <taxon>Embryophyta</taxon>
        <taxon>Tracheophyta</taxon>
        <taxon>Spermatophyta</taxon>
        <taxon>Magnoliopsida</taxon>
        <taxon>eudicotyledons</taxon>
        <taxon>Gunneridae</taxon>
        <taxon>Pentapetalae</taxon>
        <taxon>asterids</taxon>
        <taxon>campanulids</taxon>
        <taxon>Asterales</taxon>
        <taxon>Asteraceae</taxon>
        <taxon>Asteroideae</taxon>
        <taxon>Heliantheae alliance</taxon>
        <taxon>Tageteae</taxon>
        <taxon>Tagetes</taxon>
    </lineage>
</organism>
<gene>
    <name evidence="1" type="ORF">QVD17_17587</name>
</gene>